<dbReference type="InterPro" id="IPR036034">
    <property type="entry name" value="PDZ_sf"/>
</dbReference>
<name>A0A8E6EVS9_9BACT</name>
<organism evidence="3 4">
    <name type="scientific">Telmatocola sphagniphila</name>
    <dbReference type="NCBI Taxonomy" id="1123043"/>
    <lineage>
        <taxon>Bacteria</taxon>
        <taxon>Pseudomonadati</taxon>
        <taxon>Planctomycetota</taxon>
        <taxon>Planctomycetia</taxon>
        <taxon>Gemmatales</taxon>
        <taxon>Gemmataceae</taxon>
    </lineage>
</organism>
<proteinExistence type="inferred from homology"/>
<evidence type="ECO:0000313" key="4">
    <source>
        <dbReference type="Proteomes" id="UP000676194"/>
    </source>
</evidence>
<dbReference type="KEGG" id="tsph:KIH39_03570"/>
<dbReference type="PANTHER" id="PTHR22939">
    <property type="entry name" value="SERINE PROTEASE FAMILY S1C HTRA-RELATED"/>
    <property type="match status" value="1"/>
</dbReference>
<reference evidence="3" key="1">
    <citation type="submission" date="2021-05" db="EMBL/GenBank/DDBJ databases">
        <title>Complete genome sequence of the cellulolytic planctomycete Telmatocola sphagniphila SP2T and characterization of the first cellulase from planctomycetes.</title>
        <authorList>
            <person name="Rakitin A.L."/>
            <person name="Beletsky A.V."/>
            <person name="Naumoff D.G."/>
            <person name="Kulichevskaya I.S."/>
            <person name="Mardanov A.V."/>
            <person name="Ravin N.V."/>
            <person name="Dedysh S.N."/>
        </authorList>
    </citation>
    <scope>NUCLEOTIDE SEQUENCE</scope>
    <source>
        <strain evidence="3">SP2T</strain>
    </source>
</reference>
<evidence type="ECO:0000313" key="3">
    <source>
        <dbReference type="EMBL" id="QVL33007.1"/>
    </source>
</evidence>
<keyword evidence="4" id="KW-1185">Reference proteome</keyword>
<dbReference type="Proteomes" id="UP000676194">
    <property type="component" value="Chromosome"/>
</dbReference>
<comment type="similarity">
    <text evidence="1">Belongs to the peptidase S1C family.</text>
</comment>
<dbReference type="EMBL" id="CP074694">
    <property type="protein sequence ID" value="QVL33007.1"/>
    <property type="molecule type" value="Genomic_DNA"/>
</dbReference>
<accession>A0A8E6EVS9</accession>
<dbReference type="PANTHER" id="PTHR22939:SF129">
    <property type="entry name" value="SERINE PROTEASE HTRA2, MITOCHONDRIAL"/>
    <property type="match status" value="1"/>
</dbReference>
<dbReference type="PROSITE" id="PS50106">
    <property type="entry name" value="PDZ"/>
    <property type="match status" value="1"/>
</dbReference>
<gene>
    <name evidence="3" type="ORF">KIH39_03570</name>
</gene>
<sequence>MAALTTLLLMFTCAPVPKGPTPDLKMPGYLGVQFDEVEKGILLTNVYDESPAKRAGLEPSDVITQISGRQVRDMLTVQNMIYETPPNTLIVIGILRGDKVLNVKLRVGHRPKDFPVYPLNQNETVILP</sequence>
<dbReference type="RefSeq" id="WP_213497897.1">
    <property type="nucleotide sequence ID" value="NZ_CP074694.1"/>
</dbReference>
<evidence type="ECO:0000256" key="1">
    <source>
        <dbReference type="ARBA" id="ARBA00010541"/>
    </source>
</evidence>
<evidence type="ECO:0000259" key="2">
    <source>
        <dbReference type="PROSITE" id="PS50106"/>
    </source>
</evidence>
<dbReference type="SMART" id="SM00228">
    <property type="entry name" value="PDZ"/>
    <property type="match status" value="1"/>
</dbReference>
<dbReference type="Pfam" id="PF13180">
    <property type="entry name" value="PDZ_2"/>
    <property type="match status" value="1"/>
</dbReference>
<dbReference type="Gene3D" id="2.30.42.10">
    <property type="match status" value="1"/>
</dbReference>
<dbReference type="InterPro" id="IPR001478">
    <property type="entry name" value="PDZ"/>
</dbReference>
<feature type="domain" description="PDZ" evidence="2">
    <location>
        <begin position="28"/>
        <end position="74"/>
    </location>
</feature>
<dbReference type="SUPFAM" id="SSF50156">
    <property type="entry name" value="PDZ domain-like"/>
    <property type="match status" value="1"/>
</dbReference>
<dbReference type="AlphaFoldDB" id="A0A8E6EVS9"/>
<protein>
    <submittedName>
        <fullName evidence="3">PDZ domain-containing protein</fullName>
    </submittedName>
</protein>